<evidence type="ECO:0000256" key="6">
    <source>
        <dbReference type="ARBA" id="ARBA00022840"/>
    </source>
</evidence>
<keyword evidence="6 7" id="KW-0067">ATP-binding</keyword>
<dbReference type="GO" id="GO:0080090">
    <property type="term" value="P:regulation of primary metabolic process"/>
    <property type="evidence" value="ECO:0007669"/>
    <property type="project" value="UniProtKB-ARBA"/>
</dbReference>
<dbReference type="InterPro" id="IPR000719">
    <property type="entry name" value="Prot_kinase_dom"/>
</dbReference>
<dbReference type="EC" id="2.7.11.1" evidence="1"/>
<reference evidence="9 10" key="1">
    <citation type="submission" date="2018-06" db="EMBL/GenBank/DDBJ databases">
        <authorList>
            <consortium name="Pathogen Informatics"/>
            <person name="Doyle S."/>
        </authorList>
    </citation>
    <scope>NUCLEOTIDE SEQUENCE [LARGE SCALE GENOMIC DNA]</scope>
    <source>
        <strain evidence="9 10">NCTC10821</strain>
    </source>
</reference>
<dbReference type="OrthoDB" id="5622056at2"/>
<dbReference type="PROSITE" id="PS50011">
    <property type="entry name" value="PROTEIN_KINASE_DOM"/>
    <property type="match status" value="1"/>
</dbReference>
<dbReference type="Pfam" id="PF00069">
    <property type="entry name" value="Pkinase"/>
    <property type="match status" value="1"/>
</dbReference>
<dbReference type="AlphaFoldDB" id="A0A378TD70"/>
<gene>
    <name evidence="9" type="primary">pknF_1</name>
    <name evidence="9" type="ORF">NCTC10821_01926</name>
</gene>
<keyword evidence="5 9" id="KW-0418">Kinase</keyword>
<evidence type="ECO:0000259" key="8">
    <source>
        <dbReference type="PROSITE" id="PS50011"/>
    </source>
</evidence>
<evidence type="ECO:0000313" key="10">
    <source>
        <dbReference type="Proteomes" id="UP000254978"/>
    </source>
</evidence>
<evidence type="ECO:0000256" key="2">
    <source>
        <dbReference type="ARBA" id="ARBA00022527"/>
    </source>
</evidence>
<dbReference type="PROSITE" id="PS00107">
    <property type="entry name" value="PROTEIN_KINASE_ATP"/>
    <property type="match status" value="1"/>
</dbReference>
<dbReference type="GO" id="GO:0004674">
    <property type="term" value="F:protein serine/threonine kinase activity"/>
    <property type="evidence" value="ECO:0007669"/>
    <property type="project" value="UniProtKB-KW"/>
</dbReference>
<dbReference type="InterPro" id="IPR017441">
    <property type="entry name" value="Protein_kinase_ATP_BS"/>
</dbReference>
<dbReference type="Gene3D" id="3.30.200.20">
    <property type="entry name" value="Phosphorylase Kinase, domain 1"/>
    <property type="match status" value="1"/>
</dbReference>
<evidence type="ECO:0000256" key="4">
    <source>
        <dbReference type="ARBA" id="ARBA00022741"/>
    </source>
</evidence>
<dbReference type="Proteomes" id="UP000254978">
    <property type="component" value="Unassembled WGS sequence"/>
</dbReference>
<keyword evidence="3 9" id="KW-0808">Transferase</keyword>
<keyword evidence="2 9" id="KW-0723">Serine/threonine-protein kinase</keyword>
<keyword evidence="10" id="KW-1185">Reference proteome</keyword>
<evidence type="ECO:0000256" key="3">
    <source>
        <dbReference type="ARBA" id="ARBA00022679"/>
    </source>
</evidence>
<accession>A0A378TD70</accession>
<dbReference type="SMART" id="SM00220">
    <property type="entry name" value="S_TKc"/>
    <property type="match status" value="1"/>
</dbReference>
<dbReference type="EMBL" id="UGQT01000001">
    <property type="protein sequence ID" value="STZ58414.1"/>
    <property type="molecule type" value="Genomic_DNA"/>
</dbReference>
<dbReference type="SUPFAM" id="SSF56112">
    <property type="entry name" value="Protein kinase-like (PK-like)"/>
    <property type="match status" value="1"/>
</dbReference>
<dbReference type="Gene3D" id="1.10.510.10">
    <property type="entry name" value="Transferase(Phosphotransferase) domain 1"/>
    <property type="match status" value="1"/>
</dbReference>
<evidence type="ECO:0000256" key="5">
    <source>
        <dbReference type="ARBA" id="ARBA00022777"/>
    </source>
</evidence>
<proteinExistence type="predicted"/>
<dbReference type="GO" id="GO:0005524">
    <property type="term" value="F:ATP binding"/>
    <property type="evidence" value="ECO:0007669"/>
    <property type="project" value="UniProtKB-UniRule"/>
</dbReference>
<organism evidence="9 10">
    <name type="scientific">Mycolicibacterium tokaiense</name>
    <dbReference type="NCBI Taxonomy" id="39695"/>
    <lineage>
        <taxon>Bacteria</taxon>
        <taxon>Bacillati</taxon>
        <taxon>Actinomycetota</taxon>
        <taxon>Actinomycetes</taxon>
        <taxon>Mycobacteriales</taxon>
        <taxon>Mycobacteriaceae</taxon>
        <taxon>Mycolicibacterium</taxon>
    </lineage>
</organism>
<feature type="binding site" evidence="7">
    <location>
        <position position="40"/>
    </location>
    <ligand>
        <name>ATP</name>
        <dbReference type="ChEBI" id="CHEBI:30616"/>
    </ligand>
</feature>
<dbReference type="RefSeq" id="WP_115278259.1">
    <property type="nucleotide sequence ID" value="NZ_AP022600.1"/>
</dbReference>
<dbReference type="InterPro" id="IPR008271">
    <property type="entry name" value="Ser/Thr_kinase_AS"/>
</dbReference>
<evidence type="ECO:0000256" key="1">
    <source>
        <dbReference type="ARBA" id="ARBA00012513"/>
    </source>
</evidence>
<sequence length="291" mass="31763">MPRPGEDFNGYAVAQVLGHGGSATVYLARRISDDHQVALKVLTPGRRTESRLIRITREFDFARRLGHPHIIEMYTRGVDWLAMQYVDGGNVSTLHSLDLRLQALRQIAEALDFAHRRGIVHCDVKPPNILVHRDFGARGAVLIDFGVAHSVAADMAARLARDPTGRLSLDPAKRITHQPAGSAATVQASLPYAAPELLTGRAPSAATDEYALACTAVELITGAAAFTAPTPAALIDAQLRQPPPKIARRVSWIPHAFDSILAKALAKDPDARYETCAEMIELLNRVLRRRN</sequence>
<evidence type="ECO:0000256" key="7">
    <source>
        <dbReference type="PROSITE-ProRule" id="PRU10141"/>
    </source>
</evidence>
<dbReference type="PROSITE" id="PS00108">
    <property type="entry name" value="PROTEIN_KINASE_ST"/>
    <property type="match status" value="1"/>
</dbReference>
<feature type="domain" description="Protein kinase" evidence="8">
    <location>
        <begin position="11"/>
        <end position="287"/>
    </location>
</feature>
<dbReference type="PANTHER" id="PTHR43289">
    <property type="entry name" value="MITOGEN-ACTIVATED PROTEIN KINASE KINASE KINASE 20-RELATED"/>
    <property type="match status" value="1"/>
</dbReference>
<name>A0A378TD70_9MYCO</name>
<dbReference type="PANTHER" id="PTHR43289:SF6">
    <property type="entry name" value="SERINE_THREONINE-PROTEIN KINASE NEKL-3"/>
    <property type="match status" value="1"/>
</dbReference>
<evidence type="ECO:0000313" key="9">
    <source>
        <dbReference type="EMBL" id="STZ58414.1"/>
    </source>
</evidence>
<dbReference type="InterPro" id="IPR011009">
    <property type="entry name" value="Kinase-like_dom_sf"/>
</dbReference>
<keyword evidence="4 7" id="KW-0547">Nucleotide-binding</keyword>
<dbReference type="CDD" id="cd14014">
    <property type="entry name" value="STKc_PknB_like"/>
    <property type="match status" value="1"/>
</dbReference>
<protein>
    <recommendedName>
        <fullName evidence="1">non-specific serine/threonine protein kinase</fullName>
        <ecNumber evidence="1">2.7.11.1</ecNumber>
    </recommendedName>
</protein>